<dbReference type="PANTHER" id="PTHR41394:SF5">
    <property type="entry name" value="SLC41A_MGTE INTEGRAL MEMBRANE DOMAIN-CONTAINING PROTEIN"/>
    <property type="match status" value="1"/>
</dbReference>
<evidence type="ECO:0000256" key="7">
    <source>
        <dbReference type="ARBA" id="ARBA00023136"/>
    </source>
</evidence>
<dbReference type="Pfam" id="PF01769">
    <property type="entry name" value="MgtE"/>
    <property type="match status" value="1"/>
</dbReference>
<dbReference type="InterPro" id="IPR046342">
    <property type="entry name" value="CBS_dom_sf"/>
</dbReference>
<keyword evidence="12" id="KW-1185">Reference proteome</keyword>
<evidence type="ECO:0000256" key="6">
    <source>
        <dbReference type="ARBA" id="ARBA00022989"/>
    </source>
</evidence>
<dbReference type="Proteomes" id="UP000034228">
    <property type="component" value="Unassembled WGS sequence"/>
</dbReference>
<evidence type="ECO:0000256" key="5">
    <source>
        <dbReference type="ARBA" id="ARBA00022842"/>
    </source>
</evidence>
<feature type="transmembrane region" description="Helical" evidence="9">
    <location>
        <begin position="311"/>
        <end position="338"/>
    </location>
</feature>
<evidence type="ECO:0000313" key="12">
    <source>
        <dbReference type="Proteomes" id="UP000034228"/>
    </source>
</evidence>
<gene>
    <name evidence="11" type="ORF">WG68_09420</name>
</gene>
<keyword evidence="6 9" id="KW-1133">Transmembrane helix</keyword>
<dbReference type="PATRIC" id="fig|336831.14.peg.186"/>
<feature type="domain" description="CBS" evidence="10">
    <location>
        <begin position="139"/>
        <end position="205"/>
    </location>
</feature>
<dbReference type="InterPro" id="IPR000644">
    <property type="entry name" value="CBS_dom"/>
</dbReference>
<keyword evidence="5 9" id="KW-0460">Magnesium</keyword>
<evidence type="ECO:0000313" key="11">
    <source>
        <dbReference type="EMBL" id="KKO45595.1"/>
    </source>
</evidence>
<comment type="function">
    <text evidence="9">Acts as a magnesium transporter.</text>
</comment>
<dbReference type="AlphaFoldDB" id="A0A0M2V7E0"/>
<dbReference type="SMART" id="SM00924">
    <property type="entry name" value="MgtE_N"/>
    <property type="match status" value="1"/>
</dbReference>
<dbReference type="RefSeq" id="WP_046557440.1">
    <property type="nucleotide sequence ID" value="NZ_LAHO01000008.1"/>
</dbReference>
<comment type="similarity">
    <text evidence="2 9">Belongs to the SLC41A transporter family.</text>
</comment>
<dbReference type="NCBIfam" id="TIGR00400">
    <property type="entry name" value="mgtE"/>
    <property type="match status" value="1"/>
</dbReference>
<dbReference type="GO" id="GO:0015095">
    <property type="term" value="F:magnesium ion transmembrane transporter activity"/>
    <property type="evidence" value="ECO:0007669"/>
    <property type="project" value="UniProtKB-UniRule"/>
</dbReference>
<keyword evidence="7 9" id="KW-0472">Membrane</keyword>
<dbReference type="InterPro" id="IPR036739">
    <property type="entry name" value="SLC41_membr_dom_sf"/>
</dbReference>
<dbReference type="PROSITE" id="PS51371">
    <property type="entry name" value="CBS"/>
    <property type="match status" value="1"/>
</dbReference>
<comment type="subunit">
    <text evidence="9">Homodimer.</text>
</comment>
<evidence type="ECO:0000256" key="9">
    <source>
        <dbReference type="RuleBase" id="RU362011"/>
    </source>
</evidence>
<dbReference type="OrthoDB" id="9790355at2"/>
<feature type="transmembrane region" description="Helical" evidence="9">
    <location>
        <begin position="359"/>
        <end position="380"/>
    </location>
</feature>
<dbReference type="Gene3D" id="3.10.580.10">
    <property type="entry name" value="CBS-domain"/>
    <property type="match status" value="1"/>
</dbReference>
<comment type="subcellular location">
    <subcellularLocation>
        <location evidence="9">Cell membrane</location>
        <topology evidence="9">Multi-pass membrane protein</topology>
    </subcellularLocation>
    <subcellularLocation>
        <location evidence="1">Membrane</location>
        <topology evidence="1">Multi-pass membrane protein</topology>
    </subcellularLocation>
</comment>
<dbReference type="Gene3D" id="1.10.357.20">
    <property type="entry name" value="SLC41 divalent cation transporters, integral membrane domain"/>
    <property type="match status" value="1"/>
</dbReference>
<dbReference type="Pfam" id="PF03448">
    <property type="entry name" value="MgtE_N"/>
    <property type="match status" value="1"/>
</dbReference>
<dbReference type="STRING" id="336831.WG68_09420"/>
<dbReference type="InterPro" id="IPR006669">
    <property type="entry name" value="MgtE_transporter"/>
</dbReference>
<dbReference type="EMBL" id="LAHO01000008">
    <property type="protein sequence ID" value="KKO45595.1"/>
    <property type="molecule type" value="Genomic_DNA"/>
</dbReference>
<dbReference type="InterPro" id="IPR038076">
    <property type="entry name" value="MgtE_N_sf"/>
</dbReference>
<dbReference type="SUPFAM" id="SSF158791">
    <property type="entry name" value="MgtE N-terminal domain-like"/>
    <property type="match status" value="1"/>
</dbReference>
<keyword evidence="3 9" id="KW-0813">Transport</keyword>
<feature type="transmembrane region" description="Helical" evidence="9">
    <location>
        <begin position="285"/>
        <end position="305"/>
    </location>
</feature>
<proteinExistence type="inferred from homology"/>
<sequence length="449" mass="49430">MADNQPLDIEDIVRDSFDENEAEQLTDKLSQLEPEEIAIALEAMPVEQRVSAWLGLHPDDQIGALTHMRVDARDNIFKQLDEQQLRTLVEGMEVDDLIELLDELPQRIYNYACSRLDASQRSWLETALTYDDDQCGRYADHDLLIINKNAKVRDAVRLFRKLADDAEYQDALFVIDRTGRYAGLVHATQILGLASHLPLENFIDTDAPIVDGTLELDQGSDIVSRSGYTALAVTDAEGKLLGRLSIGEALENVRRSLESQFMHTAGLDEEEDLFAPVFDSAKRRALWLGINLLTAFLAAYTIGLFEATLQQVVALAVLMPIVASMGGIAGSQTLTLMIRGLALEQITPKTYLMLFRKELGVGAINGVLWALVIAAITYLWFGDWIIGGIIGLAIVINIVVAAISGVFIPIWLEKLNIDPALSGSVILTTVTDVIGFFAFLGLGTLFLLA</sequence>
<organism evidence="11 12">
    <name type="scientific">Arsukibacterium ikkense</name>
    <dbReference type="NCBI Taxonomy" id="336831"/>
    <lineage>
        <taxon>Bacteria</taxon>
        <taxon>Pseudomonadati</taxon>
        <taxon>Pseudomonadota</taxon>
        <taxon>Gammaproteobacteria</taxon>
        <taxon>Chromatiales</taxon>
        <taxon>Chromatiaceae</taxon>
        <taxon>Arsukibacterium</taxon>
    </lineage>
</organism>
<evidence type="ECO:0000259" key="10">
    <source>
        <dbReference type="PROSITE" id="PS51371"/>
    </source>
</evidence>
<keyword evidence="9" id="KW-0479">Metal-binding</keyword>
<dbReference type="GO" id="GO:0005886">
    <property type="term" value="C:plasma membrane"/>
    <property type="evidence" value="ECO:0007669"/>
    <property type="project" value="UniProtKB-SubCell"/>
</dbReference>
<dbReference type="PANTHER" id="PTHR41394">
    <property type="entry name" value="MAGNESIUM TRANSPORTER MGTE"/>
    <property type="match status" value="1"/>
</dbReference>
<keyword evidence="4 9" id="KW-0812">Transmembrane</keyword>
<evidence type="ECO:0000256" key="2">
    <source>
        <dbReference type="ARBA" id="ARBA00009749"/>
    </source>
</evidence>
<protein>
    <recommendedName>
        <fullName evidence="9">Magnesium transporter MgtE</fullName>
    </recommendedName>
</protein>
<name>A0A0M2V7E0_9GAMM</name>
<evidence type="ECO:0000256" key="3">
    <source>
        <dbReference type="ARBA" id="ARBA00022448"/>
    </source>
</evidence>
<dbReference type="InterPro" id="IPR006667">
    <property type="entry name" value="SLC41_membr_dom"/>
</dbReference>
<evidence type="ECO:0000256" key="8">
    <source>
        <dbReference type="PROSITE-ProRule" id="PRU00703"/>
    </source>
</evidence>
<feature type="transmembrane region" description="Helical" evidence="9">
    <location>
        <begin position="386"/>
        <end position="412"/>
    </location>
</feature>
<accession>A0A0M2V7E0</accession>
<keyword evidence="9" id="KW-1003">Cell membrane</keyword>
<comment type="caution">
    <text evidence="11">The sequence shown here is derived from an EMBL/GenBank/DDBJ whole genome shotgun (WGS) entry which is preliminary data.</text>
</comment>
<evidence type="ECO:0000256" key="4">
    <source>
        <dbReference type="ARBA" id="ARBA00022692"/>
    </source>
</evidence>
<dbReference type="GO" id="GO:0046872">
    <property type="term" value="F:metal ion binding"/>
    <property type="evidence" value="ECO:0007669"/>
    <property type="project" value="UniProtKB-KW"/>
</dbReference>
<feature type="transmembrane region" description="Helical" evidence="9">
    <location>
        <begin position="424"/>
        <end position="448"/>
    </location>
</feature>
<dbReference type="SUPFAM" id="SSF54631">
    <property type="entry name" value="CBS-domain pair"/>
    <property type="match status" value="1"/>
</dbReference>
<dbReference type="SUPFAM" id="SSF161093">
    <property type="entry name" value="MgtE membrane domain-like"/>
    <property type="match status" value="1"/>
</dbReference>
<reference evidence="11 12" key="1">
    <citation type="submission" date="2015-03" db="EMBL/GenBank/DDBJ databases">
        <title>Draft genome sequences of two protease-producing strains of Arsukibacterium isolated from two cold and alkaline environments.</title>
        <authorList>
            <person name="Lylloff J.E."/>
            <person name="Skov L.B."/>
            <person name="Jepsen M."/>
            <person name="Hallin P.F."/>
            <person name="Sorensen S.J."/>
            <person name="Stougaard P."/>
            <person name="Glaring M.A."/>
        </authorList>
    </citation>
    <scope>NUCLEOTIDE SEQUENCE [LARGE SCALE GENOMIC DNA]</scope>
    <source>
        <strain evidence="11 12">GCM72</strain>
    </source>
</reference>
<dbReference type="Gene3D" id="1.25.60.10">
    <property type="entry name" value="MgtE N-terminal domain-like"/>
    <property type="match status" value="1"/>
</dbReference>
<evidence type="ECO:0000256" key="1">
    <source>
        <dbReference type="ARBA" id="ARBA00004141"/>
    </source>
</evidence>
<keyword evidence="8" id="KW-0129">CBS domain</keyword>
<dbReference type="Pfam" id="PF00571">
    <property type="entry name" value="CBS"/>
    <property type="match status" value="1"/>
</dbReference>
<dbReference type="InterPro" id="IPR006668">
    <property type="entry name" value="Mg_transptr_MgtE_intracell_dom"/>
</dbReference>